<dbReference type="Pfam" id="PF08028">
    <property type="entry name" value="Acyl-CoA_dh_2"/>
    <property type="match status" value="1"/>
</dbReference>
<dbReference type="HOGENOM" id="CLU_018204_3_2_11"/>
<evidence type="ECO:0000259" key="4">
    <source>
        <dbReference type="Pfam" id="PF02771"/>
    </source>
</evidence>
<dbReference type="Gene3D" id="1.10.540.10">
    <property type="entry name" value="Acyl-CoA dehydrogenase/oxidase, N-terminal domain"/>
    <property type="match status" value="1"/>
</dbReference>
<dbReference type="SUPFAM" id="SSF56645">
    <property type="entry name" value="Acyl-CoA dehydrogenase NM domain-like"/>
    <property type="match status" value="1"/>
</dbReference>
<dbReference type="GO" id="GO:0050660">
    <property type="term" value="F:flavin adenine dinucleotide binding"/>
    <property type="evidence" value="ECO:0007669"/>
    <property type="project" value="InterPro"/>
</dbReference>
<evidence type="ECO:0000256" key="2">
    <source>
        <dbReference type="ARBA" id="ARBA00023002"/>
    </source>
</evidence>
<dbReference type="InterPro" id="IPR006091">
    <property type="entry name" value="Acyl-CoA_Oxase/DH_mid-dom"/>
</dbReference>
<gene>
    <name evidence="6" type="ORF">AFR_22275</name>
</gene>
<dbReference type="InterPro" id="IPR037069">
    <property type="entry name" value="AcylCoA_DH/ox_N_sf"/>
</dbReference>
<dbReference type="Pfam" id="PF02771">
    <property type="entry name" value="Acyl-CoA_dh_N"/>
    <property type="match status" value="1"/>
</dbReference>
<dbReference type="InterPro" id="IPR013786">
    <property type="entry name" value="AcylCoA_DH/ox_N"/>
</dbReference>
<dbReference type="InterPro" id="IPR013107">
    <property type="entry name" value="Acyl-CoA_DH_C"/>
</dbReference>
<dbReference type="KEGG" id="afs:AFR_22275"/>
<dbReference type="RefSeq" id="WP_023363096.1">
    <property type="nucleotide sequence ID" value="NC_022657.1"/>
</dbReference>
<accession>U5W417</accession>
<evidence type="ECO:0000256" key="1">
    <source>
        <dbReference type="ARBA" id="ARBA00022630"/>
    </source>
</evidence>
<dbReference type="InterPro" id="IPR046373">
    <property type="entry name" value="Acyl-CoA_Oxase/DH_mid-dom_sf"/>
</dbReference>
<keyword evidence="1" id="KW-0285">Flavoprotein</keyword>
<keyword evidence="7" id="KW-1185">Reference proteome</keyword>
<dbReference type="PATRIC" id="fig|1246995.3.peg.4515"/>
<sequence>MSELDDVTAALATTAAKYDATGEFPAEGLRVVHEAGLLTATVGEAYGGRGAGVSELARILLALGRGDPSVALIASMTLFPHLLQARHPHWPADLYASVLARPGPVLLNNCRVEPELGSPARGGLPATTARRTAEGWSISGRKRFVTGAAGLTYFLVWAATDEPAPRVGTFVVPGDSSGVEVIPAWDQLGLRASGSHDVAFADVPVKRDHVLGLVPADAKAQQDNLAGGALHLPLAALYVGVARAAQQAFHRFAHERVPANLGRPVASTDRFRSAAGEIEVLLTGAERLILDATGRFDRGEDVPGTAALGARVLASRHAVAAVTLAVRLLGNPGLSRADPLERHFRDVQSALVHAPQEDTALLVIGTAALAR</sequence>
<dbReference type="GO" id="GO:0003995">
    <property type="term" value="F:acyl-CoA dehydrogenase activity"/>
    <property type="evidence" value="ECO:0007669"/>
    <property type="project" value="TreeGrafter"/>
</dbReference>
<dbReference type="Pfam" id="PF02770">
    <property type="entry name" value="Acyl-CoA_dh_M"/>
    <property type="match status" value="1"/>
</dbReference>
<dbReference type="eggNOG" id="COG1960">
    <property type="taxonomic scope" value="Bacteria"/>
</dbReference>
<dbReference type="InterPro" id="IPR036250">
    <property type="entry name" value="AcylCo_DH-like_C"/>
</dbReference>
<evidence type="ECO:0000313" key="6">
    <source>
        <dbReference type="EMBL" id="AGZ42725.1"/>
    </source>
</evidence>
<name>U5W417_9ACTN</name>
<organism evidence="6 7">
    <name type="scientific">Actinoplanes friuliensis DSM 7358</name>
    <dbReference type="NCBI Taxonomy" id="1246995"/>
    <lineage>
        <taxon>Bacteria</taxon>
        <taxon>Bacillati</taxon>
        <taxon>Actinomycetota</taxon>
        <taxon>Actinomycetes</taxon>
        <taxon>Micromonosporales</taxon>
        <taxon>Micromonosporaceae</taxon>
        <taxon>Actinoplanes</taxon>
    </lineage>
</organism>
<dbReference type="Gene3D" id="1.20.140.10">
    <property type="entry name" value="Butyryl-CoA Dehydrogenase, subunit A, domain 3"/>
    <property type="match status" value="1"/>
</dbReference>
<protein>
    <submittedName>
        <fullName evidence="6">Acyl-CoA dehydrogenase-related protein</fullName>
    </submittedName>
</protein>
<dbReference type="PANTHER" id="PTHR43884:SF25">
    <property type="entry name" value="ACYL-COA DEHYDROGENASE YDBM-RELATED"/>
    <property type="match status" value="1"/>
</dbReference>
<dbReference type="PANTHER" id="PTHR43884">
    <property type="entry name" value="ACYL-COA DEHYDROGENASE"/>
    <property type="match status" value="1"/>
</dbReference>
<dbReference type="OrthoDB" id="2986495at2"/>
<feature type="domain" description="Acyl-CoA dehydrogenase C-terminal" evidence="5">
    <location>
        <begin position="234"/>
        <end position="354"/>
    </location>
</feature>
<evidence type="ECO:0000259" key="5">
    <source>
        <dbReference type="Pfam" id="PF08028"/>
    </source>
</evidence>
<feature type="domain" description="Acyl-CoA dehydrogenase/oxidase N-terminal" evidence="4">
    <location>
        <begin position="9"/>
        <end position="76"/>
    </location>
</feature>
<dbReference type="EMBL" id="CP006272">
    <property type="protein sequence ID" value="AGZ42725.1"/>
    <property type="molecule type" value="Genomic_DNA"/>
</dbReference>
<dbReference type="Gene3D" id="2.40.110.10">
    <property type="entry name" value="Butyryl-CoA Dehydrogenase, subunit A, domain 2"/>
    <property type="match status" value="1"/>
</dbReference>
<proteinExistence type="predicted"/>
<dbReference type="SUPFAM" id="SSF47203">
    <property type="entry name" value="Acyl-CoA dehydrogenase C-terminal domain-like"/>
    <property type="match status" value="1"/>
</dbReference>
<dbReference type="PIRSF" id="PIRSF016578">
    <property type="entry name" value="HsaA"/>
    <property type="match status" value="1"/>
</dbReference>
<dbReference type="AlphaFoldDB" id="U5W417"/>
<reference evidence="6 7" key="1">
    <citation type="journal article" date="2014" name="J. Biotechnol.">
        <title>Complete genome sequence of the actinobacterium Actinoplanes friuliensis HAG 010964, producer of the lipopeptide antibiotic friulimycin.</title>
        <authorList>
            <person name="Ruckert C."/>
            <person name="Szczepanowski R."/>
            <person name="Albersmeier A."/>
            <person name="Goesmann A."/>
            <person name="Fischer N."/>
            <person name="Steinkamper A."/>
            <person name="Puhler A."/>
            <person name="Biener R."/>
            <person name="Schwartz D."/>
            <person name="Kalinowski J."/>
        </authorList>
    </citation>
    <scope>NUCLEOTIDE SEQUENCE [LARGE SCALE GENOMIC DNA]</scope>
    <source>
        <strain evidence="6 7">DSM 7358</strain>
    </source>
</reference>
<keyword evidence="2" id="KW-0560">Oxidoreductase</keyword>
<dbReference type="InterPro" id="IPR009100">
    <property type="entry name" value="AcylCoA_DH/oxidase_NM_dom_sf"/>
</dbReference>
<dbReference type="Proteomes" id="UP000017746">
    <property type="component" value="Chromosome"/>
</dbReference>
<evidence type="ECO:0000313" key="7">
    <source>
        <dbReference type="Proteomes" id="UP000017746"/>
    </source>
</evidence>
<feature type="domain" description="Acyl-CoA oxidase/dehydrogenase middle" evidence="3">
    <location>
        <begin position="113"/>
        <end position="203"/>
    </location>
</feature>
<dbReference type="STRING" id="1246995.AFR_22275"/>
<dbReference type="CDD" id="cd00567">
    <property type="entry name" value="ACAD"/>
    <property type="match status" value="1"/>
</dbReference>
<evidence type="ECO:0000259" key="3">
    <source>
        <dbReference type="Pfam" id="PF02770"/>
    </source>
</evidence>